<evidence type="ECO:0000313" key="10">
    <source>
        <dbReference type="EMBL" id="NXO02531.1"/>
    </source>
</evidence>
<reference evidence="10 11" key="1">
    <citation type="submission" date="2019-09" db="EMBL/GenBank/DDBJ databases">
        <title>Bird 10,000 Genomes (B10K) Project - Family phase.</title>
        <authorList>
            <person name="Zhang G."/>
        </authorList>
    </citation>
    <scope>NUCLEOTIDE SEQUENCE [LARGE SCALE GENOMIC DNA]</scope>
    <source>
        <strain evidence="10">B10K-DU-002-35</strain>
        <tissue evidence="10">Muscle</tissue>
    </source>
</reference>
<gene>
    <name evidence="10" type="primary">Cdon_1</name>
    <name evidence="10" type="ORF">RHICYA_R14080</name>
</gene>
<dbReference type="GO" id="GO:0005886">
    <property type="term" value="C:plasma membrane"/>
    <property type="evidence" value="ECO:0007669"/>
    <property type="project" value="UniProtKB-SubCell"/>
</dbReference>
<dbReference type="AlphaFoldDB" id="A0A7L1NRF4"/>
<feature type="non-terminal residue" evidence="10">
    <location>
        <position position="1"/>
    </location>
</feature>
<keyword evidence="7" id="KW-0325">Glycoprotein</keyword>
<dbReference type="PROSITE" id="PS50835">
    <property type="entry name" value="IG_LIKE"/>
    <property type="match status" value="5"/>
</dbReference>
<dbReference type="SMART" id="SM00408">
    <property type="entry name" value="IGc2"/>
    <property type="match status" value="4"/>
</dbReference>
<evidence type="ECO:0000256" key="5">
    <source>
        <dbReference type="ARBA" id="ARBA00023136"/>
    </source>
</evidence>
<feature type="domain" description="Ig-like" evidence="9">
    <location>
        <begin position="381"/>
        <end position="424"/>
    </location>
</feature>
<dbReference type="Proteomes" id="UP000565785">
    <property type="component" value="Unassembled WGS sequence"/>
</dbReference>
<keyword evidence="8" id="KW-0393">Immunoglobulin domain</keyword>
<keyword evidence="6" id="KW-1015">Disulfide bond</keyword>
<evidence type="ECO:0000313" key="11">
    <source>
        <dbReference type="Proteomes" id="UP000565785"/>
    </source>
</evidence>
<dbReference type="FunFam" id="2.60.40.10:FF:000273">
    <property type="entry name" value="contactin-3 isoform X1"/>
    <property type="match status" value="1"/>
</dbReference>
<dbReference type="PRINTS" id="PR01832">
    <property type="entry name" value="VEGFRECEPTOR"/>
</dbReference>
<dbReference type="PIRSF" id="PIRSF000615">
    <property type="entry name" value="TyrPK_CSF1-R"/>
    <property type="match status" value="1"/>
</dbReference>
<comment type="caution">
    <text evidence="10">The sequence shown here is derived from an EMBL/GenBank/DDBJ whole genome shotgun (WGS) entry which is preliminary data.</text>
</comment>
<dbReference type="OrthoDB" id="9998697at2759"/>
<dbReference type="EMBL" id="VXBP01008594">
    <property type="protein sequence ID" value="NXO02531.1"/>
    <property type="molecule type" value="Genomic_DNA"/>
</dbReference>
<dbReference type="GO" id="GO:0098609">
    <property type="term" value="P:cell-cell adhesion"/>
    <property type="evidence" value="ECO:0007669"/>
    <property type="project" value="TreeGrafter"/>
</dbReference>
<dbReference type="InterPro" id="IPR003598">
    <property type="entry name" value="Ig_sub2"/>
</dbReference>
<evidence type="ECO:0000259" key="9">
    <source>
        <dbReference type="PROSITE" id="PS50835"/>
    </source>
</evidence>
<evidence type="ECO:0000256" key="3">
    <source>
        <dbReference type="ARBA" id="ARBA00022729"/>
    </source>
</evidence>
<dbReference type="PANTHER" id="PTHR44170">
    <property type="entry name" value="PROTEIN SIDEKICK"/>
    <property type="match status" value="1"/>
</dbReference>
<evidence type="ECO:0000256" key="4">
    <source>
        <dbReference type="ARBA" id="ARBA00022737"/>
    </source>
</evidence>
<dbReference type="InterPro" id="IPR013098">
    <property type="entry name" value="Ig_I-set"/>
</dbReference>
<keyword evidence="11" id="KW-1185">Reference proteome</keyword>
<comment type="subcellular location">
    <subcellularLocation>
        <location evidence="1">Cell membrane</location>
    </subcellularLocation>
</comment>
<feature type="non-terminal residue" evidence="10">
    <location>
        <position position="424"/>
    </location>
</feature>
<dbReference type="GO" id="GO:0007399">
    <property type="term" value="P:nervous system development"/>
    <property type="evidence" value="ECO:0007669"/>
    <property type="project" value="TreeGrafter"/>
</dbReference>
<organism evidence="10 11">
    <name type="scientific">Rhinopomastus cyanomelas</name>
    <name type="common">Common scimitarbill</name>
    <dbReference type="NCBI Taxonomy" id="113115"/>
    <lineage>
        <taxon>Eukaryota</taxon>
        <taxon>Metazoa</taxon>
        <taxon>Chordata</taxon>
        <taxon>Craniata</taxon>
        <taxon>Vertebrata</taxon>
        <taxon>Euteleostomi</taxon>
        <taxon>Archelosauria</taxon>
        <taxon>Archosauria</taxon>
        <taxon>Dinosauria</taxon>
        <taxon>Saurischia</taxon>
        <taxon>Theropoda</taxon>
        <taxon>Coelurosauria</taxon>
        <taxon>Aves</taxon>
        <taxon>Neognathae</taxon>
        <taxon>Neoaves</taxon>
        <taxon>Telluraves</taxon>
        <taxon>Coraciimorphae</taxon>
        <taxon>Bucerotiformes</taxon>
        <taxon>Rhinopomastidae</taxon>
        <taxon>Rhinopomastus</taxon>
    </lineage>
</organism>
<evidence type="ECO:0000256" key="6">
    <source>
        <dbReference type="ARBA" id="ARBA00023157"/>
    </source>
</evidence>
<protein>
    <submittedName>
        <fullName evidence="10">CDON protein</fullName>
    </submittedName>
</protein>
<keyword evidence="5" id="KW-0472">Membrane</keyword>
<feature type="domain" description="Ig-like" evidence="9">
    <location>
        <begin position="96"/>
        <end position="180"/>
    </location>
</feature>
<feature type="domain" description="Ig-like" evidence="9">
    <location>
        <begin position="4"/>
        <end position="89"/>
    </location>
</feature>
<feature type="domain" description="Ig-like" evidence="9">
    <location>
        <begin position="287"/>
        <end position="372"/>
    </location>
</feature>
<accession>A0A7L1NRF4</accession>
<keyword evidence="4" id="KW-0677">Repeat</keyword>
<evidence type="ECO:0000256" key="7">
    <source>
        <dbReference type="ARBA" id="ARBA00023180"/>
    </source>
</evidence>
<proteinExistence type="predicted"/>
<dbReference type="SUPFAM" id="SSF48726">
    <property type="entry name" value="Immunoglobulin"/>
    <property type="match status" value="5"/>
</dbReference>
<feature type="domain" description="Ig-like" evidence="9">
    <location>
        <begin position="181"/>
        <end position="283"/>
    </location>
</feature>
<keyword evidence="3" id="KW-0732">Signal</keyword>
<evidence type="ECO:0000256" key="8">
    <source>
        <dbReference type="ARBA" id="ARBA00023319"/>
    </source>
</evidence>
<dbReference type="InterPro" id="IPR003599">
    <property type="entry name" value="Ig_sub"/>
</dbReference>
<dbReference type="SMART" id="SM00409">
    <property type="entry name" value="IG"/>
    <property type="match status" value="4"/>
</dbReference>
<dbReference type="InterPro" id="IPR013783">
    <property type="entry name" value="Ig-like_fold"/>
</dbReference>
<keyword evidence="2" id="KW-1003">Cell membrane</keyword>
<dbReference type="InterPro" id="IPR036179">
    <property type="entry name" value="Ig-like_dom_sf"/>
</dbReference>
<dbReference type="InterPro" id="IPR007110">
    <property type="entry name" value="Ig-like_dom"/>
</dbReference>
<evidence type="ECO:0000256" key="2">
    <source>
        <dbReference type="ARBA" id="ARBA00022475"/>
    </source>
</evidence>
<dbReference type="Pfam" id="PF13927">
    <property type="entry name" value="Ig_3"/>
    <property type="match status" value="4"/>
</dbReference>
<dbReference type="Pfam" id="PF07679">
    <property type="entry name" value="I-set"/>
    <property type="match status" value="1"/>
</dbReference>
<sequence>DSIPHFVSEPISTVQKPGGSVHLHCSAEPPTARLTWLLNGEPLDSVAGEVEIQAGSLTIVSLSPSTSGRYQCVVNSSVGAIVSRPATIAMGILGDFDLSVKPITVAAREGGSALIGCQVPASNPKAQVRFQVQGKWLEQSTDNYLILPSGNLQILNVSLEDKGFYKCAVYNPVTHDLRIEPAVRKLTVTRSSSGDFHILHPLAPQSVALPRHSSLMLECVVSGQPLASIRWVKDGHDVLRKGRWKLLGSHLVTDRLEASDAGNYSCSVGNGFGEVKSVHYSLTVLEPASISMGLQSETVAPGATVQFWCDVRGSPAPTLTWLHNAAPLRLSPRHLSMGNHLQIHGVTHEDAGLYQCIADNGIGVAQSTGRLRVQLGQDFGPVIVSPPASITVTEGGNVTLTCGAAGLPLPIIRWYDSKGLLTSH</sequence>
<name>A0A7L1NRF4_RHICY</name>
<evidence type="ECO:0000256" key="1">
    <source>
        <dbReference type="ARBA" id="ARBA00004236"/>
    </source>
</evidence>
<dbReference type="PANTHER" id="PTHR44170:SF1">
    <property type="entry name" value="CELL ADHESION MOLECULE-RELATED_DOWN-REGULATED BY ONCOGENES"/>
    <property type="match status" value="1"/>
</dbReference>
<dbReference type="Gene3D" id="2.60.40.10">
    <property type="entry name" value="Immunoglobulins"/>
    <property type="match status" value="5"/>
</dbReference>